<accession>A0A4Q4ZG87</accession>
<dbReference type="PROSITE" id="PS51186">
    <property type="entry name" value="GNAT"/>
    <property type="match status" value="1"/>
</dbReference>
<dbReference type="OrthoDB" id="9797456at2"/>
<dbReference type="GO" id="GO:0016747">
    <property type="term" value="F:acyltransferase activity, transferring groups other than amino-acyl groups"/>
    <property type="evidence" value="ECO:0007669"/>
    <property type="project" value="InterPro"/>
</dbReference>
<dbReference type="EMBL" id="SDKM01000011">
    <property type="protein sequence ID" value="RYP86451.1"/>
    <property type="molecule type" value="Genomic_DNA"/>
</dbReference>
<dbReference type="AlphaFoldDB" id="A0A4Q4ZG87"/>
<organism evidence="2 3">
    <name type="scientific">Nocardioides guangzhouensis</name>
    <dbReference type="NCBI Taxonomy" id="2497878"/>
    <lineage>
        <taxon>Bacteria</taxon>
        <taxon>Bacillati</taxon>
        <taxon>Actinomycetota</taxon>
        <taxon>Actinomycetes</taxon>
        <taxon>Propionibacteriales</taxon>
        <taxon>Nocardioidaceae</taxon>
        <taxon>Nocardioides</taxon>
    </lineage>
</organism>
<dbReference type="Pfam" id="PF00583">
    <property type="entry name" value="Acetyltransf_1"/>
    <property type="match status" value="1"/>
</dbReference>
<protein>
    <submittedName>
        <fullName evidence="2">GNAT family N-acetyltransferase</fullName>
    </submittedName>
</protein>
<reference evidence="2 3" key="1">
    <citation type="submission" date="2019-01" db="EMBL/GenBank/DDBJ databases">
        <title>Nocardioides guangzhouensis sp. nov., an actinobacterium isolated from soil.</title>
        <authorList>
            <person name="Fu Y."/>
            <person name="Cai Y."/>
            <person name="Lin Z."/>
            <person name="Chen P."/>
        </authorList>
    </citation>
    <scope>NUCLEOTIDE SEQUENCE [LARGE SCALE GENOMIC DNA]</scope>
    <source>
        <strain evidence="2 3">130</strain>
    </source>
</reference>
<dbReference type="RefSeq" id="WP_134716426.1">
    <property type="nucleotide sequence ID" value="NZ_SDKM01000011.1"/>
</dbReference>
<dbReference type="CDD" id="cd04301">
    <property type="entry name" value="NAT_SF"/>
    <property type="match status" value="1"/>
</dbReference>
<feature type="domain" description="N-acetyltransferase" evidence="1">
    <location>
        <begin position="118"/>
        <end position="264"/>
    </location>
</feature>
<keyword evidence="3" id="KW-1185">Reference proteome</keyword>
<dbReference type="SUPFAM" id="SSF55729">
    <property type="entry name" value="Acyl-CoA N-acyltransferases (Nat)"/>
    <property type="match status" value="1"/>
</dbReference>
<name>A0A4Q4ZG87_9ACTN</name>
<evidence type="ECO:0000313" key="3">
    <source>
        <dbReference type="Proteomes" id="UP000295198"/>
    </source>
</evidence>
<evidence type="ECO:0000259" key="1">
    <source>
        <dbReference type="PROSITE" id="PS51186"/>
    </source>
</evidence>
<evidence type="ECO:0000313" key="2">
    <source>
        <dbReference type="EMBL" id="RYP86451.1"/>
    </source>
</evidence>
<proteinExistence type="predicted"/>
<keyword evidence="2" id="KW-0808">Transferase</keyword>
<dbReference type="Gene3D" id="3.40.630.30">
    <property type="match status" value="1"/>
</dbReference>
<dbReference type="InterPro" id="IPR000182">
    <property type="entry name" value="GNAT_dom"/>
</dbReference>
<dbReference type="Proteomes" id="UP000295198">
    <property type="component" value="Unassembled WGS sequence"/>
</dbReference>
<gene>
    <name evidence="2" type="ORF">EKO23_09095</name>
</gene>
<sequence length="264" mass="28330">MDVRSLAFRTDLALLVLGGSLVEDHDTHLVVRTPANPGFHWGNFYLLASPPAAGDVDALLTAYDADFPESTHRALGVDGTADQSAALAPLVAAGPALDAGTVMTARSVHAPPRPNTEAELRPLTSDDDWAKRVEVSAACHPEYPREQYLDFATRKATYERGLVEAGHGAWWGAFLDGRLVSGMGLMRAGAGLARFQSVETHPDFRGRGLAGTLVHHVGAWGLSELGARTLVMVADPEYLAARIYRSCGFVDSEVQTQLVQLTRS</sequence>
<comment type="caution">
    <text evidence="2">The sequence shown here is derived from an EMBL/GenBank/DDBJ whole genome shotgun (WGS) entry which is preliminary data.</text>
</comment>
<dbReference type="InterPro" id="IPR016181">
    <property type="entry name" value="Acyl_CoA_acyltransferase"/>
</dbReference>